<evidence type="ECO:0000313" key="2">
    <source>
        <dbReference type="EMBL" id="OGG65296.1"/>
    </source>
</evidence>
<feature type="transmembrane region" description="Helical" evidence="1">
    <location>
        <begin position="93"/>
        <end position="115"/>
    </location>
</feature>
<sequence>MQGFRFLALFLLAIALVALLVGYLMDGPAVVTWWARNIFLSALIASLVFLAESLECAWKETLIWATITVLMIICWDAGPALRGLIPTWFTNGWVQIILGSISAVFTFICAAPVVFPGSESEPGVGGN</sequence>
<dbReference type="STRING" id="1798497.A3D71_03585"/>
<keyword evidence="1" id="KW-0472">Membrane</keyword>
<evidence type="ECO:0000256" key="1">
    <source>
        <dbReference type="SAM" id="Phobius"/>
    </source>
</evidence>
<reference evidence="2 3" key="1">
    <citation type="journal article" date="2016" name="Nat. Commun.">
        <title>Thousands of microbial genomes shed light on interconnected biogeochemical processes in an aquifer system.</title>
        <authorList>
            <person name="Anantharaman K."/>
            <person name="Brown C.T."/>
            <person name="Hug L.A."/>
            <person name="Sharon I."/>
            <person name="Castelle C.J."/>
            <person name="Probst A.J."/>
            <person name="Thomas B.C."/>
            <person name="Singh A."/>
            <person name="Wilkins M.J."/>
            <person name="Karaoz U."/>
            <person name="Brodie E.L."/>
            <person name="Williams K.H."/>
            <person name="Hubbard S.S."/>
            <person name="Banfield J.F."/>
        </authorList>
    </citation>
    <scope>NUCLEOTIDE SEQUENCE [LARGE SCALE GENOMIC DNA]</scope>
</reference>
<keyword evidence="1" id="KW-0812">Transmembrane</keyword>
<feature type="transmembrane region" description="Helical" evidence="1">
    <location>
        <begin position="7"/>
        <end position="25"/>
    </location>
</feature>
<dbReference type="Proteomes" id="UP000177652">
    <property type="component" value="Unassembled WGS sequence"/>
</dbReference>
<accession>A0A1F6DV87</accession>
<feature type="transmembrane region" description="Helical" evidence="1">
    <location>
        <begin position="62"/>
        <end position="81"/>
    </location>
</feature>
<organism evidence="2 3">
    <name type="scientific">Candidatus Kaiserbacteria bacterium RIFCSPHIGHO2_02_FULL_55_20</name>
    <dbReference type="NCBI Taxonomy" id="1798497"/>
    <lineage>
        <taxon>Bacteria</taxon>
        <taxon>Candidatus Kaiseribacteriota</taxon>
    </lineage>
</organism>
<gene>
    <name evidence="2" type="ORF">A3D71_03585</name>
</gene>
<feature type="transmembrane region" description="Helical" evidence="1">
    <location>
        <begin position="31"/>
        <end position="50"/>
    </location>
</feature>
<dbReference type="EMBL" id="MFLK01000053">
    <property type="protein sequence ID" value="OGG65296.1"/>
    <property type="molecule type" value="Genomic_DNA"/>
</dbReference>
<dbReference type="AlphaFoldDB" id="A0A1F6DV87"/>
<evidence type="ECO:0000313" key="3">
    <source>
        <dbReference type="Proteomes" id="UP000177652"/>
    </source>
</evidence>
<name>A0A1F6DV87_9BACT</name>
<keyword evidence="1" id="KW-1133">Transmembrane helix</keyword>
<comment type="caution">
    <text evidence="2">The sequence shown here is derived from an EMBL/GenBank/DDBJ whole genome shotgun (WGS) entry which is preliminary data.</text>
</comment>
<protein>
    <submittedName>
        <fullName evidence="2">Uncharacterized protein</fullName>
    </submittedName>
</protein>
<proteinExistence type="predicted"/>